<dbReference type="InterPro" id="IPR036677">
    <property type="entry name" value="EutN_CcmL_sf"/>
</dbReference>
<evidence type="ECO:0000313" key="5">
    <source>
        <dbReference type="Proteomes" id="UP001223586"/>
    </source>
</evidence>
<comment type="subcellular location">
    <subcellularLocation>
        <location evidence="1">Carboxysome</location>
    </subcellularLocation>
</comment>
<keyword evidence="2" id="KW-1282">Carboxysome</keyword>
<protein>
    <submittedName>
        <fullName evidence="4">Ethanolamine utilization protein EutN</fullName>
    </submittedName>
</protein>
<dbReference type="PROSITE" id="PS51932">
    <property type="entry name" value="BMV"/>
    <property type="match status" value="1"/>
</dbReference>
<evidence type="ECO:0000256" key="2">
    <source>
        <dbReference type="ARBA" id="ARBA00023669"/>
    </source>
</evidence>
<gene>
    <name evidence="4" type="ORF">J2S08_004386</name>
</gene>
<keyword evidence="5" id="KW-1185">Reference proteome</keyword>
<keyword evidence="3" id="KW-1283">Bacterial microcompartment</keyword>
<name>A0ABT9WYU7_9BACI</name>
<dbReference type="PANTHER" id="PTHR36539">
    <property type="entry name" value="ETHANOLAMINE UTILIZATION PROTEIN EUTN"/>
    <property type="match status" value="1"/>
</dbReference>
<dbReference type="Proteomes" id="UP001223586">
    <property type="component" value="Unassembled WGS sequence"/>
</dbReference>
<evidence type="ECO:0000313" key="4">
    <source>
        <dbReference type="EMBL" id="MDQ0178479.1"/>
    </source>
</evidence>
<dbReference type="RefSeq" id="WP_307233343.1">
    <property type="nucleotide sequence ID" value="NZ_JAUSTT010000047.1"/>
</dbReference>
<accession>A0ABT9WYU7</accession>
<dbReference type="EMBL" id="JAUSTT010000047">
    <property type="protein sequence ID" value="MDQ0178479.1"/>
    <property type="molecule type" value="Genomic_DNA"/>
</dbReference>
<dbReference type="CDD" id="cd01614">
    <property type="entry name" value="EutN_CcmL"/>
    <property type="match status" value="1"/>
</dbReference>
<dbReference type="InterPro" id="IPR004992">
    <property type="entry name" value="EutN_CcmL"/>
</dbReference>
<evidence type="ECO:0000256" key="3">
    <source>
        <dbReference type="ARBA" id="ARBA00024446"/>
    </source>
</evidence>
<evidence type="ECO:0000256" key="1">
    <source>
        <dbReference type="ARBA" id="ARBA00023587"/>
    </source>
</evidence>
<dbReference type="Pfam" id="PF03319">
    <property type="entry name" value="EutN_CcmL"/>
    <property type="match status" value="1"/>
</dbReference>
<sequence length="86" mass="9293">MIIGKVISKVVATRKYDELQGFKFLVIQPFYGNKEDYFVAADAIGAGEGELVLVSTGQAVQYALSKHAPIDAIVVGIIDSEPILDH</sequence>
<organism evidence="4 5">
    <name type="scientific">Bacillus chungangensis</name>
    <dbReference type="NCBI Taxonomy" id="587633"/>
    <lineage>
        <taxon>Bacteria</taxon>
        <taxon>Bacillati</taxon>
        <taxon>Bacillota</taxon>
        <taxon>Bacilli</taxon>
        <taxon>Bacillales</taxon>
        <taxon>Bacillaceae</taxon>
        <taxon>Bacillus</taxon>
    </lineage>
</organism>
<reference evidence="4 5" key="1">
    <citation type="submission" date="2023-07" db="EMBL/GenBank/DDBJ databases">
        <title>Genomic Encyclopedia of Type Strains, Phase IV (KMG-IV): sequencing the most valuable type-strain genomes for metagenomic binning, comparative biology and taxonomic classification.</title>
        <authorList>
            <person name="Goeker M."/>
        </authorList>
    </citation>
    <scope>NUCLEOTIDE SEQUENCE [LARGE SCALE GENOMIC DNA]</scope>
    <source>
        <strain evidence="4 5">DSM 23837</strain>
    </source>
</reference>
<comment type="caution">
    <text evidence="4">The sequence shown here is derived from an EMBL/GenBank/DDBJ whole genome shotgun (WGS) entry which is preliminary data.</text>
</comment>
<dbReference type="Gene3D" id="2.40.50.220">
    <property type="entry name" value="EutN/Ccml"/>
    <property type="match status" value="1"/>
</dbReference>
<proteinExistence type="predicted"/>
<dbReference type="SUPFAM" id="SSF159133">
    <property type="entry name" value="EutN/CcmL-like"/>
    <property type="match status" value="1"/>
</dbReference>